<dbReference type="EMBL" id="CAJVPL010001040">
    <property type="protein sequence ID" value="CAG8548741.1"/>
    <property type="molecule type" value="Genomic_DNA"/>
</dbReference>
<accession>A0A9N9B1Z2</accession>
<organism evidence="1 2">
    <name type="scientific">Ambispora gerdemannii</name>
    <dbReference type="NCBI Taxonomy" id="144530"/>
    <lineage>
        <taxon>Eukaryota</taxon>
        <taxon>Fungi</taxon>
        <taxon>Fungi incertae sedis</taxon>
        <taxon>Mucoromycota</taxon>
        <taxon>Glomeromycotina</taxon>
        <taxon>Glomeromycetes</taxon>
        <taxon>Archaeosporales</taxon>
        <taxon>Ambisporaceae</taxon>
        <taxon>Ambispora</taxon>
    </lineage>
</organism>
<sequence length="95" mass="10989">MSAAKIARVLERSVLVSKTNSGRKLIVDDRSERLILRKIKANPMMRRMPKRLLATKISSNNVSPRSMIRSLKKNGIKSHIARKKPWINETNRIKR</sequence>
<gene>
    <name evidence="1" type="ORF">AGERDE_LOCUS6555</name>
</gene>
<proteinExistence type="predicted"/>
<dbReference type="Proteomes" id="UP000789831">
    <property type="component" value="Unassembled WGS sequence"/>
</dbReference>
<keyword evidence="2" id="KW-1185">Reference proteome</keyword>
<protein>
    <submittedName>
        <fullName evidence="1">12265_t:CDS:1</fullName>
    </submittedName>
</protein>
<feature type="non-terminal residue" evidence="1">
    <location>
        <position position="1"/>
    </location>
</feature>
<dbReference type="OrthoDB" id="4843387at2759"/>
<evidence type="ECO:0000313" key="2">
    <source>
        <dbReference type="Proteomes" id="UP000789831"/>
    </source>
</evidence>
<evidence type="ECO:0000313" key="1">
    <source>
        <dbReference type="EMBL" id="CAG8548741.1"/>
    </source>
</evidence>
<name>A0A9N9B1Z2_9GLOM</name>
<dbReference type="AlphaFoldDB" id="A0A9N9B1Z2"/>
<comment type="caution">
    <text evidence="1">The sequence shown here is derived from an EMBL/GenBank/DDBJ whole genome shotgun (WGS) entry which is preliminary data.</text>
</comment>
<reference evidence="1" key="1">
    <citation type="submission" date="2021-06" db="EMBL/GenBank/DDBJ databases">
        <authorList>
            <person name="Kallberg Y."/>
            <person name="Tangrot J."/>
            <person name="Rosling A."/>
        </authorList>
    </citation>
    <scope>NUCLEOTIDE SEQUENCE</scope>
    <source>
        <strain evidence="1">MT106</strain>
    </source>
</reference>